<dbReference type="OrthoDB" id="7699079at2759"/>
<protein>
    <submittedName>
        <fullName evidence="1">Uncharacterized protein</fullName>
    </submittedName>
</protein>
<dbReference type="Proteomes" id="UP000007755">
    <property type="component" value="Unassembled WGS sequence"/>
</dbReference>
<evidence type="ECO:0000313" key="1">
    <source>
        <dbReference type="EMBL" id="EGI63580.1"/>
    </source>
</evidence>
<dbReference type="AlphaFoldDB" id="F4WQI0"/>
<accession>F4WQI0</accession>
<dbReference type="STRING" id="103372.F4WQI0"/>
<reference evidence="1" key="1">
    <citation type="submission" date="2011-02" db="EMBL/GenBank/DDBJ databases">
        <title>The genome of the leaf-cutting ant Acromyrmex echinatior suggests key adaptations to social evolution and fungus farming.</title>
        <authorList>
            <person name="Nygaard S."/>
            <person name="Zhang G."/>
        </authorList>
    </citation>
    <scope>NUCLEOTIDE SEQUENCE</scope>
</reference>
<evidence type="ECO:0000313" key="2">
    <source>
        <dbReference type="Proteomes" id="UP000007755"/>
    </source>
</evidence>
<organism evidence="2">
    <name type="scientific">Acromyrmex echinatior</name>
    <name type="common">Panamanian leafcutter ant</name>
    <name type="synonym">Acromyrmex octospinosus echinatior</name>
    <dbReference type="NCBI Taxonomy" id="103372"/>
    <lineage>
        <taxon>Eukaryota</taxon>
        <taxon>Metazoa</taxon>
        <taxon>Ecdysozoa</taxon>
        <taxon>Arthropoda</taxon>
        <taxon>Hexapoda</taxon>
        <taxon>Insecta</taxon>
        <taxon>Pterygota</taxon>
        <taxon>Neoptera</taxon>
        <taxon>Endopterygota</taxon>
        <taxon>Hymenoptera</taxon>
        <taxon>Apocrita</taxon>
        <taxon>Aculeata</taxon>
        <taxon>Formicoidea</taxon>
        <taxon>Formicidae</taxon>
        <taxon>Myrmicinae</taxon>
        <taxon>Acromyrmex</taxon>
    </lineage>
</organism>
<dbReference type="InParanoid" id="F4WQI0"/>
<dbReference type="EMBL" id="GL888273">
    <property type="protein sequence ID" value="EGI63580.1"/>
    <property type="molecule type" value="Genomic_DNA"/>
</dbReference>
<keyword evidence="2" id="KW-1185">Reference proteome</keyword>
<gene>
    <name evidence="1" type="ORF">G5I_08099</name>
</gene>
<proteinExistence type="predicted"/>
<name>F4WQI0_ACREC</name>
<sequence>MSVLNFAQEFSRLINRYTRTSSPHNDAITPLTEEQIMSTIHHVLLVLIKKDFDKNNPLQICNSTSAAVTLETSVVQMKQEPNEDVCRFQDFQSATDEESSFSDISLKDIKKERENFFNKLQNDKKFISRSNPAIYVSSNISRSDTFIREEFPKETNNEDVFKDLTDVERIGETDSSSDPCQVSLNEIQKSDVSSDLFHVSLKEIRKSVMNIMKKLNHLEQSFLQLTRSSKEVTPKVQKSSLINSYSSSSGISIKTRTLINNCKSSTISPKTPNSSKQHATKDSIFERRKSIGAIGNATPVKKSNESTKVCHSISNINLSPYKSVSSSDYRPKFTKNPKYAHVRSTIPKAINQKKKLRCFSTVSPHQSSVNPRPRETIPLDYTIFALEKQTFVTRKQARIEQIGEEPFKIRIQPQSRLRGIGGSWAIIDITCHVNIGYRRLPNLSAEKEARAKGIAERNLRSNFIGRSSTVNSRLANDLCAGLIKKTLRTPTVSYPNDPAMTECLKDFFLKI</sequence>